<accession>A0A7W7B2X0</accession>
<sequence length="174" mass="19407">MRPIIDIAEVSKRLLGSAPEDLGHHEKRVLEHVSARKPISRDAGRLADEDATVGERLSDRVAEVGGSWGFIIAFAAVLFGWMLLNSGILKGLAFDPYPFIFLNLMLSTLAAVQAPIIMMSQNRQSNKDRLAARLDYEVNLRAELEILRLHEKIDLSVIETLHRLEAEIAALKAR</sequence>
<gene>
    <name evidence="2" type="ORF">GGQ98_002600</name>
</gene>
<organism evidence="2 3">
    <name type="scientific">Sphingosinicella soli</name>
    <dbReference type="NCBI Taxonomy" id="333708"/>
    <lineage>
        <taxon>Bacteria</taxon>
        <taxon>Pseudomonadati</taxon>
        <taxon>Pseudomonadota</taxon>
        <taxon>Alphaproteobacteria</taxon>
        <taxon>Sphingomonadales</taxon>
        <taxon>Sphingosinicellaceae</taxon>
        <taxon>Sphingosinicella</taxon>
    </lineage>
</organism>
<protein>
    <submittedName>
        <fullName evidence="2">Putative membrane protein</fullName>
    </submittedName>
</protein>
<dbReference type="InterPro" id="IPR010406">
    <property type="entry name" value="DUF1003"/>
</dbReference>
<dbReference type="AlphaFoldDB" id="A0A7W7B2X0"/>
<evidence type="ECO:0000256" key="1">
    <source>
        <dbReference type="SAM" id="Phobius"/>
    </source>
</evidence>
<dbReference type="PANTHER" id="PTHR41386">
    <property type="entry name" value="INTEGRAL MEMBRANE PROTEIN-RELATED"/>
    <property type="match status" value="1"/>
</dbReference>
<dbReference type="EMBL" id="JACHNZ010000031">
    <property type="protein sequence ID" value="MBB4632971.1"/>
    <property type="molecule type" value="Genomic_DNA"/>
</dbReference>
<keyword evidence="1" id="KW-0812">Transmembrane</keyword>
<name>A0A7W7B2X0_9SPHN</name>
<feature type="transmembrane region" description="Helical" evidence="1">
    <location>
        <begin position="65"/>
        <end position="84"/>
    </location>
</feature>
<dbReference type="RefSeq" id="WP_184070143.1">
    <property type="nucleotide sequence ID" value="NZ_JACHNZ010000031.1"/>
</dbReference>
<evidence type="ECO:0000313" key="3">
    <source>
        <dbReference type="Proteomes" id="UP000566324"/>
    </source>
</evidence>
<keyword evidence="1" id="KW-0472">Membrane</keyword>
<keyword evidence="3" id="KW-1185">Reference proteome</keyword>
<keyword evidence="1" id="KW-1133">Transmembrane helix</keyword>
<reference evidence="2 3" key="1">
    <citation type="submission" date="2020-08" db="EMBL/GenBank/DDBJ databases">
        <title>Genomic Encyclopedia of Type Strains, Phase IV (KMG-IV): sequencing the most valuable type-strain genomes for metagenomic binning, comparative biology and taxonomic classification.</title>
        <authorList>
            <person name="Goeker M."/>
        </authorList>
    </citation>
    <scope>NUCLEOTIDE SEQUENCE [LARGE SCALE GENOMIC DNA]</scope>
    <source>
        <strain evidence="2 3">DSM 17328</strain>
    </source>
</reference>
<comment type="caution">
    <text evidence="2">The sequence shown here is derived from an EMBL/GenBank/DDBJ whole genome shotgun (WGS) entry which is preliminary data.</text>
</comment>
<proteinExistence type="predicted"/>
<dbReference type="PANTHER" id="PTHR41386:SF1">
    <property type="entry name" value="MEMBRANE PROTEIN"/>
    <property type="match status" value="1"/>
</dbReference>
<feature type="transmembrane region" description="Helical" evidence="1">
    <location>
        <begin position="96"/>
        <end position="119"/>
    </location>
</feature>
<dbReference type="Proteomes" id="UP000566324">
    <property type="component" value="Unassembled WGS sequence"/>
</dbReference>
<dbReference type="Pfam" id="PF06210">
    <property type="entry name" value="DUF1003"/>
    <property type="match status" value="1"/>
</dbReference>
<evidence type="ECO:0000313" key="2">
    <source>
        <dbReference type="EMBL" id="MBB4632971.1"/>
    </source>
</evidence>